<protein>
    <recommendedName>
        <fullName evidence="3 16">Alkaline phosphatase</fullName>
        <ecNumber evidence="3 16">3.1.3.1</ecNumber>
    </recommendedName>
</protein>
<keyword evidence="6 14" id="KW-0479">Metal-binding</keyword>
<dbReference type="GO" id="GO:0004035">
    <property type="term" value="F:alkaline phosphatase activity"/>
    <property type="evidence" value="ECO:0007669"/>
    <property type="project" value="UniProtKB-EC"/>
</dbReference>
<dbReference type="RefSeq" id="XP_055863582.1">
    <property type="nucleotide sequence ID" value="XM_056007607.1"/>
</dbReference>
<dbReference type="PANTHER" id="PTHR11596">
    <property type="entry name" value="ALKALINE PHOSPHATASE"/>
    <property type="match status" value="1"/>
</dbReference>
<feature type="binding site" evidence="14">
    <location>
        <position position="337"/>
    </location>
    <ligand>
        <name>Zn(2+)</name>
        <dbReference type="ChEBI" id="CHEBI:29105"/>
        <label>2</label>
    </ligand>
</feature>
<comment type="cofactor">
    <cofactor evidence="14">
        <name>Zn(2+)</name>
        <dbReference type="ChEBI" id="CHEBI:29105"/>
    </cofactor>
    <text evidence="14">Binds 2 Zn(2+) ions.</text>
</comment>
<keyword evidence="5" id="KW-0336">GPI-anchor</keyword>
<evidence type="ECO:0000256" key="3">
    <source>
        <dbReference type="ARBA" id="ARBA00012647"/>
    </source>
</evidence>
<evidence type="ECO:0000256" key="1">
    <source>
        <dbReference type="ARBA" id="ARBA00004609"/>
    </source>
</evidence>
<dbReference type="SUPFAM" id="SSF53649">
    <property type="entry name" value="Alkaline phosphatase-like"/>
    <property type="match status" value="1"/>
</dbReference>
<evidence type="ECO:0000256" key="10">
    <source>
        <dbReference type="ARBA" id="ARBA00023136"/>
    </source>
</evidence>
<evidence type="ECO:0000256" key="16">
    <source>
        <dbReference type="RuleBase" id="RU003947"/>
    </source>
</evidence>
<evidence type="ECO:0000256" key="4">
    <source>
        <dbReference type="ARBA" id="ARBA00022475"/>
    </source>
</evidence>
<dbReference type="CDD" id="cd16012">
    <property type="entry name" value="ALP"/>
    <property type="match status" value="1"/>
</dbReference>
<comment type="similarity">
    <text evidence="2 15">Belongs to the alkaline phosphatase family.</text>
</comment>
<dbReference type="FunFam" id="3.40.720.10:FF:000008">
    <property type="entry name" value="Alkaline phosphatase"/>
    <property type="match status" value="1"/>
</dbReference>
<feature type="binding site" evidence="14">
    <location>
        <position position="379"/>
    </location>
    <ligand>
        <name>Zn(2+)</name>
        <dbReference type="ChEBI" id="CHEBI:29105"/>
        <label>2</label>
    </ligand>
</feature>
<evidence type="ECO:0000256" key="15">
    <source>
        <dbReference type="RuleBase" id="RU003946"/>
    </source>
</evidence>
<keyword evidence="11" id="KW-0325">Glycoprotein</keyword>
<evidence type="ECO:0000256" key="9">
    <source>
        <dbReference type="ARBA" id="ARBA00022842"/>
    </source>
</evidence>
<evidence type="ECO:0000256" key="8">
    <source>
        <dbReference type="ARBA" id="ARBA00022833"/>
    </source>
</evidence>
<proteinExistence type="inferred from homology"/>
<evidence type="ECO:0000256" key="7">
    <source>
        <dbReference type="ARBA" id="ARBA00022801"/>
    </source>
</evidence>
<reference evidence="19 20" key="1">
    <citation type="submission" date="2025-04" db="UniProtKB">
        <authorList>
            <consortium name="RefSeq"/>
        </authorList>
    </citation>
    <scope>IDENTIFICATION</scope>
</reference>
<evidence type="ECO:0000256" key="13">
    <source>
        <dbReference type="PIRSR" id="PIRSR601952-1"/>
    </source>
</evidence>
<evidence type="ECO:0000256" key="2">
    <source>
        <dbReference type="ARBA" id="ARBA00005984"/>
    </source>
</evidence>
<dbReference type="Proteomes" id="UP001165740">
    <property type="component" value="Chromosome 13"/>
</dbReference>
<dbReference type="OrthoDB" id="5818554at2759"/>
<dbReference type="SMART" id="SM00098">
    <property type="entry name" value="alkPPc"/>
    <property type="match status" value="1"/>
</dbReference>
<accession>A0A9W2YLK1</accession>
<dbReference type="RefSeq" id="XP_055863581.1">
    <property type="nucleotide sequence ID" value="XM_056007606.1"/>
</dbReference>
<evidence type="ECO:0000256" key="5">
    <source>
        <dbReference type="ARBA" id="ARBA00022622"/>
    </source>
</evidence>
<keyword evidence="10" id="KW-0472">Membrane</keyword>
<feature type="binding site" evidence="14">
    <location>
        <position position="457"/>
    </location>
    <ligand>
        <name>Zn(2+)</name>
        <dbReference type="ChEBI" id="CHEBI:29105"/>
        <label>2</label>
    </ligand>
</feature>
<gene>
    <name evidence="19 20 21" type="primary">LOC106062023</name>
</gene>
<keyword evidence="4" id="KW-1003">Cell membrane</keyword>
<dbReference type="RefSeq" id="XP_055863580.1">
    <property type="nucleotide sequence ID" value="XM_056007605.1"/>
</dbReference>
<sequence>MFWICLTLASLTTAVMAVTKEDISYQRELTGDYWLDGAHGELQKALENQNRGVAKNIILFIGDGMGPPSVTAGRILAGQLQGKKGEEFSLTFEKFPQTGLSKTYAVDEQVTDSAAAATAFLCGVKTNRKILGLNARAQDGNCSSTTGANVHSILRWATNAGKSTGIVTTTRITHATPAGAYAHSPDRDWESDRLIPSSEKQCKDIAYQLIKENSDINVILGGGRAYFYPENYTDPDPDPKFNTSEVSRTDGLNLIQEWVAEKKEKGVFVYNRQGLDQVDVSSTDYLLGLFAQGHMSFDVERNASREPALHQMVEKAVRILQRNKNGFFLLVEGGRIDSAHHDTQPVKAIHDVVAMDKAVKMVLDLTDSSDTLTVVTADHSHVMSIAGYATRGNPIFALSDLDGVINTKRTLDHLPFTTLVYANGPGYKVPRPNITEVETGNVNYVSQSAVPMKSETHGGEDVAIYAHGPQSFLYAGVHEQSYIPVAMAYASCIGPYAKEENKLCARPAQNIPNVENSSSRTSIPRQLYILLTYLSLIYITCHRLVL</sequence>
<dbReference type="AlphaFoldDB" id="A0A9W2YLK1"/>
<evidence type="ECO:0000256" key="12">
    <source>
        <dbReference type="ARBA" id="ARBA00023288"/>
    </source>
</evidence>
<dbReference type="PRINTS" id="PR00113">
    <property type="entry name" value="ALKPHPHTASE"/>
</dbReference>
<dbReference type="InterPro" id="IPR018299">
    <property type="entry name" value="Alkaline_phosphatase_AS"/>
</dbReference>
<keyword evidence="8 14" id="KW-0862">Zinc</keyword>
<dbReference type="InterPro" id="IPR001952">
    <property type="entry name" value="Alkaline_phosphatase"/>
</dbReference>
<evidence type="ECO:0000313" key="18">
    <source>
        <dbReference type="Proteomes" id="UP001165740"/>
    </source>
</evidence>
<feature type="binding site" evidence="14">
    <location>
        <position position="332"/>
    </location>
    <ligand>
        <name>Mg(2+)</name>
        <dbReference type="ChEBI" id="CHEBI:18420"/>
    </ligand>
</feature>
<dbReference type="Gene3D" id="3.40.720.10">
    <property type="entry name" value="Alkaline Phosphatase, subunit A"/>
    <property type="match status" value="1"/>
</dbReference>
<feature type="binding site" evidence="14">
    <location>
        <position position="341"/>
    </location>
    <ligand>
        <name>Zn(2+)</name>
        <dbReference type="ChEBI" id="CHEBI:29105"/>
        <label>2</label>
    </ligand>
</feature>
<evidence type="ECO:0000313" key="21">
    <source>
        <dbReference type="RefSeq" id="XP_055863582.1"/>
    </source>
</evidence>
<organism evidence="18 21">
    <name type="scientific">Biomphalaria glabrata</name>
    <name type="common">Bloodfluke planorb</name>
    <name type="synonym">Freshwater snail</name>
    <dbReference type="NCBI Taxonomy" id="6526"/>
    <lineage>
        <taxon>Eukaryota</taxon>
        <taxon>Metazoa</taxon>
        <taxon>Spiralia</taxon>
        <taxon>Lophotrochozoa</taxon>
        <taxon>Mollusca</taxon>
        <taxon>Gastropoda</taxon>
        <taxon>Heterobranchia</taxon>
        <taxon>Euthyneura</taxon>
        <taxon>Panpulmonata</taxon>
        <taxon>Hygrophila</taxon>
        <taxon>Lymnaeoidea</taxon>
        <taxon>Planorbidae</taxon>
        <taxon>Biomphalaria</taxon>
    </lineage>
</organism>
<dbReference type="GeneID" id="106062023"/>
<dbReference type="GO" id="GO:0098552">
    <property type="term" value="C:side of membrane"/>
    <property type="evidence" value="ECO:0007669"/>
    <property type="project" value="UniProtKB-KW"/>
</dbReference>
<comment type="catalytic activity">
    <reaction evidence="16">
        <text>a phosphate monoester + H2O = an alcohol + phosphate</text>
        <dbReference type="Rhea" id="RHEA:15017"/>
        <dbReference type="ChEBI" id="CHEBI:15377"/>
        <dbReference type="ChEBI" id="CHEBI:30879"/>
        <dbReference type="ChEBI" id="CHEBI:43474"/>
        <dbReference type="ChEBI" id="CHEBI:67140"/>
        <dbReference type="EC" id="3.1.3.1"/>
    </reaction>
</comment>
<dbReference type="PROSITE" id="PS00123">
    <property type="entry name" value="ALKALINE_PHOSPHATASE"/>
    <property type="match status" value="1"/>
</dbReference>
<keyword evidence="9 14" id="KW-0460">Magnesium</keyword>
<dbReference type="GO" id="GO:0046872">
    <property type="term" value="F:metal ion binding"/>
    <property type="evidence" value="ECO:0007669"/>
    <property type="project" value="UniProtKB-KW"/>
</dbReference>
<dbReference type="GO" id="GO:0005886">
    <property type="term" value="C:plasma membrane"/>
    <property type="evidence" value="ECO:0007669"/>
    <property type="project" value="UniProtKB-SubCell"/>
</dbReference>
<evidence type="ECO:0000256" key="14">
    <source>
        <dbReference type="PIRSR" id="PIRSR601952-2"/>
    </source>
</evidence>
<evidence type="ECO:0000256" key="17">
    <source>
        <dbReference type="SAM" id="SignalP"/>
    </source>
</evidence>
<dbReference type="Pfam" id="PF00245">
    <property type="entry name" value="Alk_phosphatase"/>
    <property type="match status" value="1"/>
</dbReference>
<keyword evidence="12" id="KW-0449">Lipoprotein</keyword>
<keyword evidence="18" id="KW-1185">Reference proteome</keyword>
<feature type="chain" id="PRO_5044702385" description="Alkaline phosphatase" evidence="17">
    <location>
        <begin position="18"/>
        <end position="546"/>
    </location>
</feature>
<feature type="binding site" evidence="14">
    <location>
        <position position="176"/>
    </location>
    <ligand>
        <name>Mg(2+)</name>
        <dbReference type="ChEBI" id="CHEBI:18420"/>
    </ligand>
</feature>
<name>A0A9W2YLK1_BIOGL</name>
<feature type="binding site" evidence="14">
    <location>
        <position position="378"/>
    </location>
    <ligand>
        <name>Zn(2+)</name>
        <dbReference type="ChEBI" id="CHEBI:29105"/>
        <label>2</label>
    </ligand>
</feature>
<evidence type="ECO:0000256" key="11">
    <source>
        <dbReference type="ARBA" id="ARBA00023180"/>
    </source>
</evidence>
<evidence type="ECO:0000313" key="19">
    <source>
        <dbReference type="RefSeq" id="XP_055863580.1"/>
    </source>
</evidence>
<dbReference type="OMA" id="MTIGAYP"/>
<keyword evidence="17" id="KW-0732">Signal</keyword>
<feature type="active site" description="Phosphoserine intermediate" evidence="13">
    <location>
        <position position="113"/>
    </location>
</feature>
<evidence type="ECO:0000313" key="20">
    <source>
        <dbReference type="RefSeq" id="XP_055863581.1"/>
    </source>
</evidence>
<evidence type="ECO:0000256" key="6">
    <source>
        <dbReference type="ARBA" id="ARBA00022723"/>
    </source>
</evidence>
<keyword evidence="7 16" id="KW-0378">Hydrolase</keyword>
<feature type="binding site" evidence="14">
    <location>
        <position position="174"/>
    </location>
    <ligand>
        <name>Mg(2+)</name>
        <dbReference type="ChEBI" id="CHEBI:18420"/>
    </ligand>
</feature>
<dbReference type="EC" id="3.1.3.1" evidence="3 16"/>
<comment type="subcellular location">
    <subcellularLocation>
        <location evidence="1">Cell membrane</location>
        <topology evidence="1">Lipid-anchor</topology>
        <topology evidence="1">GPI-anchor</topology>
    </subcellularLocation>
</comment>
<dbReference type="PANTHER" id="PTHR11596:SF91">
    <property type="entry name" value="ALKALINE PHOSPHATASE-RELATED"/>
    <property type="match status" value="1"/>
</dbReference>
<feature type="binding site" evidence="14">
    <location>
        <position position="63"/>
    </location>
    <ligand>
        <name>Zn(2+)</name>
        <dbReference type="ChEBI" id="CHEBI:29105"/>
        <label>2</label>
    </ligand>
</feature>
<comment type="cofactor">
    <cofactor evidence="14">
        <name>Mg(2+)</name>
        <dbReference type="ChEBI" id="CHEBI:18420"/>
    </cofactor>
    <text evidence="14">Binds 1 Mg(2+) ion.</text>
</comment>
<feature type="binding site" evidence="14">
    <location>
        <position position="63"/>
    </location>
    <ligand>
        <name>Mg(2+)</name>
        <dbReference type="ChEBI" id="CHEBI:18420"/>
    </ligand>
</feature>
<feature type="signal peptide" evidence="17">
    <location>
        <begin position="1"/>
        <end position="17"/>
    </location>
</feature>
<dbReference type="InterPro" id="IPR017850">
    <property type="entry name" value="Alkaline_phosphatase_core_sf"/>
</dbReference>